<evidence type="ECO:0000256" key="7">
    <source>
        <dbReference type="PROSITE-ProRule" id="PRU00278"/>
    </source>
</evidence>
<dbReference type="AlphaFoldDB" id="A0A1A8XH41"/>
<evidence type="ECO:0000256" key="6">
    <source>
        <dbReference type="ARBA" id="ARBA00023235"/>
    </source>
</evidence>
<proteinExistence type="inferred from homology"/>
<dbReference type="PANTHER" id="PTHR47245:SF1">
    <property type="entry name" value="FOLDASE PROTEIN PRSA"/>
    <property type="match status" value="1"/>
</dbReference>
<name>A0A1A8XH41_9RHOO</name>
<keyword evidence="4" id="KW-0732">Signal</keyword>
<dbReference type="SUPFAM" id="SSF54534">
    <property type="entry name" value="FKBP-like"/>
    <property type="match status" value="1"/>
</dbReference>
<evidence type="ECO:0000313" key="9">
    <source>
        <dbReference type="EMBL" id="SBT04475.1"/>
    </source>
</evidence>
<protein>
    <recommendedName>
        <fullName evidence="3">peptidylprolyl isomerase</fullName>
        <ecNumber evidence="3">5.2.1.8</ecNumber>
    </recommendedName>
</protein>
<evidence type="ECO:0000256" key="2">
    <source>
        <dbReference type="ARBA" id="ARBA00007656"/>
    </source>
</evidence>
<evidence type="ECO:0000259" key="8">
    <source>
        <dbReference type="PROSITE" id="PS50198"/>
    </source>
</evidence>
<dbReference type="EMBL" id="FLQY01000035">
    <property type="protein sequence ID" value="SBT04475.1"/>
    <property type="molecule type" value="Genomic_DNA"/>
</dbReference>
<comment type="catalytic activity">
    <reaction evidence="1">
        <text>[protein]-peptidylproline (omega=180) = [protein]-peptidylproline (omega=0)</text>
        <dbReference type="Rhea" id="RHEA:16237"/>
        <dbReference type="Rhea" id="RHEA-COMP:10747"/>
        <dbReference type="Rhea" id="RHEA-COMP:10748"/>
        <dbReference type="ChEBI" id="CHEBI:83833"/>
        <dbReference type="ChEBI" id="CHEBI:83834"/>
        <dbReference type="EC" id="5.2.1.8"/>
    </reaction>
</comment>
<sequence>MSVSSALPGGPQPSRVRRWLSEPLLHFLVIGGALFAIYGALNPQTAAPSQANQIRLTREDLRQMTMVWAAKWQRPPTPEEMHSLIENKIRDEILYRESLALGLDQNDTIVRRRLAQKMEFLAEDTSAIGDPSTAELKAWFEQNRSNFALPGRISFRHVYFSPDQRGLGVRDAAVDALEKLVDKPADSPVAADIGDRFMFQDYYADRAPEQVASVFGTAFAQSLSGLKPGDWLGPIESGLGWHLVFVDSITPGRVPMFEEIEPEVKAEWINAQRAEARRKMFAAMRARYEVVLPPPDDKDAPVAGTESSVKTR</sequence>
<gene>
    <name evidence="9" type="ORF">PROAA_130007</name>
</gene>
<dbReference type="PROSITE" id="PS50198">
    <property type="entry name" value="PPIC_PPIASE_2"/>
    <property type="match status" value="1"/>
</dbReference>
<accession>A0A1A8XH41</accession>
<feature type="domain" description="PpiC" evidence="8">
    <location>
        <begin position="150"/>
        <end position="248"/>
    </location>
</feature>
<dbReference type="Proteomes" id="UP000199600">
    <property type="component" value="Unassembled WGS sequence"/>
</dbReference>
<evidence type="ECO:0000313" key="10">
    <source>
        <dbReference type="Proteomes" id="UP000199600"/>
    </source>
</evidence>
<dbReference type="Gene3D" id="3.10.50.40">
    <property type="match status" value="1"/>
</dbReference>
<evidence type="ECO:0000256" key="4">
    <source>
        <dbReference type="ARBA" id="ARBA00022729"/>
    </source>
</evidence>
<dbReference type="InterPro" id="IPR046357">
    <property type="entry name" value="PPIase_dom_sf"/>
</dbReference>
<reference evidence="9 10" key="1">
    <citation type="submission" date="2016-06" db="EMBL/GenBank/DDBJ databases">
        <authorList>
            <person name="Kjaerup R.B."/>
            <person name="Dalgaard T.S."/>
            <person name="Juul-Madsen H.R."/>
        </authorList>
    </citation>
    <scope>NUCLEOTIDE SEQUENCE [LARGE SCALE GENOMIC DNA]</scope>
    <source>
        <strain evidence="9">2</strain>
    </source>
</reference>
<dbReference type="Pfam" id="PF13145">
    <property type="entry name" value="Rotamase_2"/>
    <property type="match status" value="1"/>
</dbReference>
<keyword evidence="5 7" id="KW-0697">Rotamase</keyword>
<dbReference type="GO" id="GO:0003755">
    <property type="term" value="F:peptidyl-prolyl cis-trans isomerase activity"/>
    <property type="evidence" value="ECO:0007669"/>
    <property type="project" value="UniProtKB-KW"/>
</dbReference>
<dbReference type="InterPro" id="IPR000297">
    <property type="entry name" value="PPIase_PpiC"/>
</dbReference>
<keyword evidence="6 7" id="KW-0413">Isomerase</keyword>
<dbReference type="PANTHER" id="PTHR47245">
    <property type="entry name" value="PEPTIDYLPROLYL ISOMERASE"/>
    <property type="match status" value="1"/>
</dbReference>
<keyword evidence="10" id="KW-1185">Reference proteome</keyword>
<dbReference type="InterPro" id="IPR050245">
    <property type="entry name" value="PrsA_foldase"/>
</dbReference>
<evidence type="ECO:0000256" key="3">
    <source>
        <dbReference type="ARBA" id="ARBA00013194"/>
    </source>
</evidence>
<evidence type="ECO:0000256" key="1">
    <source>
        <dbReference type="ARBA" id="ARBA00000971"/>
    </source>
</evidence>
<comment type="similarity">
    <text evidence="2">Belongs to the PpiC/parvulin rotamase family.</text>
</comment>
<evidence type="ECO:0000256" key="5">
    <source>
        <dbReference type="ARBA" id="ARBA00023110"/>
    </source>
</evidence>
<dbReference type="EC" id="5.2.1.8" evidence="3"/>
<organism evidence="9 10">
    <name type="scientific">Candidatus Propionivibrio aalborgensis</name>
    <dbReference type="NCBI Taxonomy" id="1860101"/>
    <lineage>
        <taxon>Bacteria</taxon>
        <taxon>Pseudomonadati</taxon>
        <taxon>Pseudomonadota</taxon>
        <taxon>Betaproteobacteria</taxon>
        <taxon>Rhodocyclales</taxon>
        <taxon>Rhodocyclaceae</taxon>
        <taxon>Propionivibrio</taxon>
    </lineage>
</organism>